<dbReference type="SMART" id="SM00159">
    <property type="entry name" value="PTX"/>
    <property type="match status" value="1"/>
</dbReference>
<feature type="domain" description="Pentraxin (PTX)" evidence="7">
    <location>
        <begin position="1"/>
        <end position="203"/>
    </location>
</feature>
<evidence type="ECO:0000256" key="1">
    <source>
        <dbReference type="ARBA" id="ARBA00001913"/>
    </source>
</evidence>
<dbReference type="EMBL" id="JBFDAA010000017">
    <property type="protein sequence ID" value="KAL1116627.1"/>
    <property type="molecule type" value="Genomic_DNA"/>
</dbReference>
<feature type="non-terminal residue" evidence="8">
    <location>
        <position position="1"/>
    </location>
</feature>
<comment type="caution">
    <text evidence="8">The sequence shown here is derived from an EMBL/GenBank/DDBJ whole genome shotgun (WGS) entry which is preliminary data.</text>
</comment>
<dbReference type="InterPro" id="IPR051360">
    <property type="entry name" value="Neuronal_Pentraxin_Related"/>
</dbReference>
<keyword evidence="4" id="KW-1015">Disulfide bond</keyword>
<gene>
    <name evidence="8" type="ORF">AAG570_005099</name>
</gene>
<dbReference type="Gene3D" id="2.60.120.200">
    <property type="match status" value="1"/>
</dbReference>
<proteinExistence type="predicted"/>
<keyword evidence="5" id="KW-0325">Glycoprotein</keyword>
<evidence type="ECO:0000313" key="9">
    <source>
        <dbReference type="Proteomes" id="UP001558652"/>
    </source>
</evidence>
<keyword evidence="9" id="KW-1185">Reference proteome</keyword>
<dbReference type="GO" id="GO:0046872">
    <property type="term" value="F:metal ion binding"/>
    <property type="evidence" value="ECO:0007669"/>
    <property type="project" value="UniProtKB-KW"/>
</dbReference>
<reference evidence="8 9" key="1">
    <citation type="submission" date="2024-07" db="EMBL/GenBank/DDBJ databases">
        <title>Chromosome-level genome assembly of the water stick insect Ranatra chinensis (Heteroptera: Nepidae).</title>
        <authorList>
            <person name="Liu X."/>
        </authorList>
    </citation>
    <scope>NUCLEOTIDE SEQUENCE [LARGE SCALE GENOMIC DNA]</scope>
    <source>
        <strain evidence="8">Cailab_2021Rc</strain>
        <tissue evidence="8">Muscle</tissue>
    </source>
</reference>
<sequence>LFQYVQYKARIPDLKEFTLCSWHKFYNHSRNHPIFSYGVRDRPQEIVSWLGNNEHSSFYQMRVSGQTIYRLNYPIRLHRWYHACQSWNGRNGEWQIWVNSERIGRGFHNLVAGRIIKGGGIAITGQEQKQYGGGFADGPLDGGLVGEVTLVQLYRAALTQGKAYTNHKHHHAHKFHHEDELGEDDRAVQQPGGHLPEGVTDYPFLRNMQLVPRLPIEELNVIAQQQRLIQQQQQQHNPFDLLGATRVPGPFNLIVSNVTGDKIKSPKKRTLDQSEFGLIPGIDLSGLFTGEGYVLGAGGYKLQVDGAADAAQSLNTATGEEEKQMEPAEWEVRSIMALCSGCGEDPFRKATVLSWRETSKKVFGGALYIQANQQCHEF</sequence>
<dbReference type="PROSITE" id="PS51828">
    <property type="entry name" value="PTX_2"/>
    <property type="match status" value="1"/>
</dbReference>
<dbReference type="Pfam" id="PF00354">
    <property type="entry name" value="Pentaxin"/>
    <property type="match status" value="1"/>
</dbReference>
<dbReference type="PRINTS" id="PR00895">
    <property type="entry name" value="PENTAXIN"/>
</dbReference>
<evidence type="ECO:0000259" key="7">
    <source>
        <dbReference type="PROSITE" id="PS51828"/>
    </source>
</evidence>
<dbReference type="Proteomes" id="UP001558652">
    <property type="component" value="Unassembled WGS sequence"/>
</dbReference>
<dbReference type="InterPro" id="IPR013320">
    <property type="entry name" value="ConA-like_dom_sf"/>
</dbReference>
<dbReference type="InterPro" id="IPR001759">
    <property type="entry name" value="PTX_dom"/>
</dbReference>
<evidence type="ECO:0000313" key="8">
    <source>
        <dbReference type="EMBL" id="KAL1116627.1"/>
    </source>
</evidence>
<evidence type="ECO:0000256" key="2">
    <source>
        <dbReference type="ARBA" id="ARBA00022723"/>
    </source>
</evidence>
<comment type="caution">
    <text evidence="6">Lacks conserved residue(s) required for the propagation of feature annotation.</text>
</comment>
<dbReference type="PANTHER" id="PTHR19277:SF125">
    <property type="entry name" value="B6"/>
    <property type="match status" value="1"/>
</dbReference>
<evidence type="ECO:0000256" key="6">
    <source>
        <dbReference type="PROSITE-ProRule" id="PRU01172"/>
    </source>
</evidence>
<dbReference type="PANTHER" id="PTHR19277">
    <property type="entry name" value="PENTRAXIN"/>
    <property type="match status" value="1"/>
</dbReference>
<organism evidence="8 9">
    <name type="scientific">Ranatra chinensis</name>
    <dbReference type="NCBI Taxonomy" id="642074"/>
    <lineage>
        <taxon>Eukaryota</taxon>
        <taxon>Metazoa</taxon>
        <taxon>Ecdysozoa</taxon>
        <taxon>Arthropoda</taxon>
        <taxon>Hexapoda</taxon>
        <taxon>Insecta</taxon>
        <taxon>Pterygota</taxon>
        <taxon>Neoptera</taxon>
        <taxon>Paraneoptera</taxon>
        <taxon>Hemiptera</taxon>
        <taxon>Heteroptera</taxon>
        <taxon>Panheteroptera</taxon>
        <taxon>Nepomorpha</taxon>
        <taxon>Nepidae</taxon>
        <taxon>Ranatrinae</taxon>
        <taxon>Ranatra</taxon>
    </lineage>
</organism>
<keyword evidence="2" id="KW-0479">Metal-binding</keyword>
<evidence type="ECO:0000256" key="4">
    <source>
        <dbReference type="ARBA" id="ARBA00023157"/>
    </source>
</evidence>
<evidence type="ECO:0000256" key="3">
    <source>
        <dbReference type="ARBA" id="ARBA00022837"/>
    </source>
</evidence>
<comment type="cofactor">
    <cofactor evidence="1">
        <name>Ca(2+)</name>
        <dbReference type="ChEBI" id="CHEBI:29108"/>
    </cofactor>
</comment>
<dbReference type="AlphaFoldDB" id="A0ABD0XZG2"/>
<protein>
    <recommendedName>
        <fullName evidence="7">Pentraxin (PTX) domain-containing protein</fullName>
    </recommendedName>
</protein>
<evidence type="ECO:0000256" key="5">
    <source>
        <dbReference type="ARBA" id="ARBA00023180"/>
    </source>
</evidence>
<accession>A0ABD0XZG2</accession>
<dbReference type="SUPFAM" id="SSF49899">
    <property type="entry name" value="Concanavalin A-like lectins/glucanases"/>
    <property type="match status" value="1"/>
</dbReference>
<keyword evidence="3" id="KW-0106">Calcium</keyword>
<name>A0ABD0XZG2_9HEMI</name>